<organism evidence="1">
    <name type="scientific">marine sediment metagenome</name>
    <dbReference type="NCBI Taxonomy" id="412755"/>
    <lineage>
        <taxon>unclassified sequences</taxon>
        <taxon>metagenomes</taxon>
        <taxon>ecological metagenomes</taxon>
    </lineage>
</organism>
<feature type="non-terminal residue" evidence="1">
    <location>
        <position position="70"/>
    </location>
</feature>
<gene>
    <name evidence="1" type="ORF">MGSAQ_001326</name>
</gene>
<proteinExistence type="predicted"/>
<dbReference type="AlphaFoldDB" id="A0A1B6NUZ2"/>
<dbReference type="PROSITE" id="PS51257">
    <property type="entry name" value="PROKAR_LIPOPROTEIN"/>
    <property type="match status" value="1"/>
</dbReference>
<sequence length="70" mass="7560">MKIPSLYIAALYLLAIVLVSSSLSSCLSTLTSTAQKTQLGDELLATSSELINEKDTVLHSYVASFLKEHT</sequence>
<protein>
    <submittedName>
        <fullName evidence="1">Secreted protein</fullName>
    </submittedName>
</protein>
<evidence type="ECO:0000313" key="1">
    <source>
        <dbReference type="EMBL" id="KTF07178.1"/>
    </source>
</evidence>
<comment type="caution">
    <text evidence="1">The sequence shown here is derived from an EMBL/GenBank/DDBJ whole genome shotgun (WGS) entry which is preliminary data.</text>
</comment>
<name>A0A1B6NUZ2_9ZZZZ</name>
<accession>A0A1B6NUZ2</accession>
<dbReference type="EMBL" id="AYSL01000709">
    <property type="protein sequence ID" value="KTF07178.1"/>
    <property type="molecule type" value="Genomic_DNA"/>
</dbReference>
<reference evidence="1" key="1">
    <citation type="submission" date="2013-11" db="EMBL/GenBank/DDBJ databases">
        <title>Microbial diversity, functional groups and degradation webs in Northern and Southern Mediterranean and Red Sea marine crude oil polluted sites.</title>
        <authorList>
            <person name="Daffonchio D."/>
            <person name="Mapelli F."/>
            <person name="Ferrer M."/>
            <person name="Richter M."/>
            <person name="Cherif A."/>
            <person name="Malkawi H.I."/>
            <person name="Yakimov M.M."/>
            <person name="Abdel-Fattah Y.R."/>
            <person name="Blaghen M."/>
            <person name="Golyshin P.N."/>
            <person name="Kalogerakis N."/>
            <person name="Boon N."/>
            <person name="Magagnini M."/>
            <person name="Fava F."/>
        </authorList>
    </citation>
    <scope>NUCLEOTIDE SEQUENCE</scope>
</reference>